<keyword evidence="8" id="KW-1185">Reference proteome</keyword>
<dbReference type="CDD" id="cd05657">
    <property type="entry name" value="M42_glucanase_like"/>
    <property type="match status" value="1"/>
</dbReference>
<evidence type="ECO:0000256" key="5">
    <source>
        <dbReference type="ARBA" id="ARBA00022801"/>
    </source>
</evidence>
<proteinExistence type="inferred from homology"/>
<protein>
    <submittedName>
        <fullName evidence="7">Aminopeptidase FrvX</fullName>
    </submittedName>
</protein>
<dbReference type="Gene3D" id="3.40.630.10">
    <property type="entry name" value="Zn peptidases"/>
    <property type="match status" value="1"/>
</dbReference>
<dbReference type="EMBL" id="JAGGKC010000019">
    <property type="protein sequence ID" value="MBP1919763.1"/>
    <property type="molecule type" value="Genomic_DNA"/>
</dbReference>
<dbReference type="Gene3D" id="2.40.30.40">
    <property type="entry name" value="Peptidase M42, domain 2"/>
    <property type="match status" value="1"/>
</dbReference>
<evidence type="ECO:0000313" key="8">
    <source>
        <dbReference type="Proteomes" id="UP001519271"/>
    </source>
</evidence>
<organism evidence="7 8">
    <name type="scientific">Youngiibacter multivorans</name>
    <dbReference type="NCBI Taxonomy" id="937251"/>
    <lineage>
        <taxon>Bacteria</taxon>
        <taxon>Bacillati</taxon>
        <taxon>Bacillota</taxon>
        <taxon>Clostridia</taxon>
        <taxon>Eubacteriales</taxon>
        <taxon>Clostridiaceae</taxon>
        <taxon>Youngiibacter</taxon>
    </lineage>
</organism>
<dbReference type="InterPro" id="IPR023367">
    <property type="entry name" value="Peptidase_M42_dom2"/>
</dbReference>
<name>A0ABS4G5E9_9CLOT</name>
<evidence type="ECO:0000256" key="2">
    <source>
        <dbReference type="ARBA" id="ARBA00022438"/>
    </source>
</evidence>
<evidence type="ECO:0000256" key="6">
    <source>
        <dbReference type="PIRNR" id="PIRNR001123"/>
    </source>
</evidence>
<dbReference type="SUPFAM" id="SSF53187">
    <property type="entry name" value="Zn-dependent exopeptidases"/>
    <property type="match status" value="1"/>
</dbReference>
<comment type="caution">
    <text evidence="7">The sequence shown here is derived from an EMBL/GenBank/DDBJ whole genome shotgun (WGS) entry which is preliminary data.</text>
</comment>
<evidence type="ECO:0000256" key="4">
    <source>
        <dbReference type="ARBA" id="ARBA00022723"/>
    </source>
</evidence>
<dbReference type="PANTHER" id="PTHR32481:SF7">
    <property type="entry name" value="AMINOPEPTIDASE YHFE-RELATED"/>
    <property type="match status" value="1"/>
</dbReference>
<dbReference type="InterPro" id="IPR008007">
    <property type="entry name" value="Peptidase_M42"/>
</dbReference>
<keyword evidence="4" id="KW-0479">Metal-binding</keyword>
<dbReference type="InterPro" id="IPR051464">
    <property type="entry name" value="Peptidase_M42_aminopept"/>
</dbReference>
<accession>A0ABS4G5E9</accession>
<sequence>MDEGKEILRILKELILKDSPTGYHEKVMDYVREELAVAGISARTTNKGAVVAKIDGKSPEGLLFSAHTDTLGGMVKSIRDKGTLEFTLIGGYMFNTLESENCKVLNSDGKLISGTVQTTKPSVHIDSNDARTLERIQANMEIVLDERVSSKEDVAKLGIGVGDFVFMDPKLMILDNGFVKSRYLDDKASAAVLLAAAKKLKDMEPERSIYFFISNYEEVGHGASAGIPEEITEFIAVDMGAPGNNQNSSEFKVNICAKDSTGPYDYALRKRLVSICERESIPYAVDIYPSYGSDASAALGAGHDLRTGLIGPGVFASHGYERTHLDSLMATFDLVVKYAMEKA</sequence>
<dbReference type="RefSeq" id="WP_209459957.1">
    <property type="nucleotide sequence ID" value="NZ_JAGGKC010000019.1"/>
</dbReference>
<gene>
    <name evidence="7" type="ORF">J2Z34_002259</name>
</gene>
<keyword evidence="5" id="KW-0378">Hydrolase</keyword>
<dbReference type="Pfam" id="PF05343">
    <property type="entry name" value="Peptidase_M42"/>
    <property type="match status" value="1"/>
</dbReference>
<dbReference type="SUPFAM" id="SSF101821">
    <property type="entry name" value="Aminopeptidase/glucanase lid domain"/>
    <property type="match status" value="1"/>
</dbReference>
<dbReference type="Proteomes" id="UP001519271">
    <property type="component" value="Unassembled WGS sequence"/>
</dbReference>
<reference evidence="7 8" key="1">
    <citation type="submission" date="2021-03" db="EMBL/GenBank/DDBJ databases">
        <title>Genomic Encyclopedia of Type Strains, Phase IV (KMG-IV): sequencing the most valuable type-strain genomes for metagenomic binning, comparative biology and taxonomic classification.</title>
        <authorList>
            <person name="Goeker M."/>
        </authorList>
    </citation>
    <scope>NUCLEOTIDE SEQUENCE [LARGE SCALE GENOMIC DNA]</scope>
    <source>
        <strain evidence="7 8">DSM 6139</strain>
    </source>
</reference>
<dbReference type="PANTHER" id="PTHR32481">
    <property type="entry name" value="AMINOPEPTIDASE"/>
    <property type="match status" value="1"/>
</dbReference>
<evidence type="ECO:0000256" key="1">
    <source>
        <dbReference type="ARBA" id="ARBA00006272"/>
    </source>
</evidence>
<keyword evidence="3" id="KW-0645">Protease</keyword>
<evidence type="ECO:0000313" key="7">
    <source>
        <dbReference type="EMBL" id="MBP1919763.1"/>
    </source>
</evidence>
<comment type="similarity">
    <text evidence="1 6">Belongs to the peptidase M42 family.</text>
</comment>
<evidence type="ECO:0000256" key="3">
    <source>
        <dbReference type="ARBA" id="ARBA00022670"/>
    </source>
</evidence>
<dbReference type="PIRSF" id="PIRSF001123">
    <property type="entry name" value="PepA_GA"/>
    <property type="match status" value="1"/>
</dbReference>
<dbReference type="GO" id="GO:0004177">
    <property type="term" value="F:aminopeptidase activity"/>
    <property type="evidence" value="ECO:0007669"/>
    <property type="project" value="UniProtKB-KW"/>
</dbReference>
<keyword evidence="2 7" id="KW-0031">Aminopeptidase</keyword>